<evidence type="ECO:0000256" key="11">
    <source>
        <dbReference type="ARBA" id="ARBA00023136"/>
    </source>
</evidence>
<keyword evidence="9" id="KW-1133">Transmembrane helix</keyword>
<dbReference type="InterPro" id="IPR003594">
    <property type="entry name" value="HATPase_dom"/>
</dbReference>
<evidence type="ECO:0000256" key="5">
    <source>
        <dbReference type="ARBA" id="ARBA00022553"/>
    </source>
</evidence>
<dbReference type="FunFam" id="3.30.565.10:FF:000006">
    <property type="entry name" value="Sensor histidine kinase WalK"/>
    <property type="match status" value="1"/>
</dbReference>
<keyword evidence="8" id="KW-0418">Kinase</keyword>
<protein>
    <recommendedName>
        <fullName evidence="4">histidine kinase</fullName>
        <ecNumber evidence="4">2.7.13.3</ecNumber>
    </recommendedName>
</protein>
<keyword evidence="7" id="KW-0812">Transmembrane</keyword>
<dbReference type="EMBL" id="LXMD01000001">
    <property type="protein sequence ID" value="OCG76622.1"/>
    <property type="molecule type" value="Genomic_DNA"/>
</dbReference>
<dbReference type="SMART" id="SM00304">
    <property type="entry name" value="HAMP"/>
    <property type="match status" value="1"/>
</dbReference>
<proteinExistence type="predicted"/>
<dbReference type="SUPFAM" id="SSF47384">
    <property type="entry name" value="Homodimeric domain of signal transducing histidine kinase"/>
    <property type="match status" value="1"/>
</dbReference>
<dbReference type="Pfam" id="PF00512">
    <property type="entry name" value="HisKA"/>
    <property type="match status" value="1"/>
</dbReference>
<dbReference type="SMART" id="SM00388">
    <property type="entry name" value="HisKA"/>
    <property type="match status" value="1"/>
</dbReference>
<comment type="subcellular location">
    <subcellularLocation>
        <location evidence="3">Cell membrane</location>
    </subcellularLocation>
</comment>
<evidence type="ECO:0000256" key="10">
    <source>
        <dbReference type="ARBA" id="ARBA00023012"/>
    </source>
</evidence>
<evidence type="ECO:0000256" key="1">
    <source>
        <dbReference type="ARBA" id="ARBA00000085"/>
    </source>
</evidence>
<dbReference type="InterPro" id="IPR004358">
    <property type="entry name" value="Sig_transdc_His_kin-like_C"/>
</dbReference>
<evidence type="ECO:0000256" key="9">
    <source>
        <dbReference type="ARBA" id="ARBA00022989"/>
    </source>
</evidence>
<accession>A0A1B9NJ47</accession>
<keyword evidence="5" id="KW-0597">Phosphoprotein</keyword>
<dbReference type="SUPFAM" id="SSF55874">
    <property type="entry name" value="ATPase domain of HSP90 chaperone/DNA topoisomerase II/histidine kinase"/>
    <property type="match status" value="1"/>
</dbReference>
<gene>
    <name evidence="12" type="ORF">A7J15_11550</name>
</gene>
<evidence type="ECO:0000256" key="3">
    <source>
        <dbReference type="ARBA" id="ARBA00004236"/>
    </source>
</evidence>
<dbReference type="CDD" id="cd00082">
    <property type="entry name" value="HisKA"/>
    <property type="match status" value="1"/>
</dbReference>
<dbReference type="GO" id="GO:0000155">
    <property type="term" value="F:phosphorelay sensor kinase activity"/>
    <property type="evidence" value="ECO:0007669"/>
    <property type="project" value="InterPro"/>
</dbReference>
<dbReference type="PROSITE" id="PS50109">
    <property type="entry name" value="HIS_KIN"/>
    <property type="match status" value="1"/>
</dbReference>
<evidence type="ECO:0000256" key="7">
    <source>
        <dbReference type="ARBA" id="ARBA00022692"/>
    </source>
</evidence>
<dbReference type="EC" id="2.7.13.3" evidence="4"/>
<keyword evidence="6" id="KW-0808">Transferase</keyword>
<evidence type="ECO:0000256" key="2">
    <source>
        <dbReference type="ARBA" id="ARBA00001968"/>
    </source>
</evidence>
<dbReference type="InterPro" id="IPR003660">
    <property type="entry name" value="HAMP_dom"/>
</dbReference>
<sequence length="471" mass="49885">MQFQTKLMLTVFSIVALILVVVSAVMSFVLGRVLESSLSQQVESLADSAVTWVTPNQDAASQLANRPTLPGTILIVISGSSGAISGAITDGPHVEALDADQLDGVRVDQTPRATTVTVEGQGEFRVAPGRVMNGVYLIGVSTADVRETIGEMLWTIGVVTAGGLLLLGGAITAVIHRGLRPLRAVADTATRVAKLPLHAGSVSIEDRVPEEQADPRTEIGRVGAALNTLLDHVDASLDERQRNEDRMRRFVADASHELRTPLASIRGYSELSLRDPALSDTTEQSLERIQAQSIRMTSLVEDLLLLARLDEGTEIVVDAVDLTQVAVEALADQQVAAPGHAWRVEVDEEPVIVAGDAARLSQVVLNLLANARTHTPPGTEVTLGVHREGSGGATRAVLTVHDDGPGISPELQQELFTRFARGDVSRARKTGGTGLGLAIAKAIVEAHHGTIGVRSTPGDTTFEVRLPARPA</sequence>
<dbReference type="FunFam" id="1.10.287.130:FF:000001">
    <property type="entry name" value="Two-component sensor histidine kinase"/>
    <property type="match status" value="1"/>
</dbReference>
<keyword evidence="10" id="KW-0902">Two-component regulatory system</keyword>
<dbReference type="InterPro" id="IPR036890">
    <property type="entry name" value="HATPase_C_sf"/>
</dbReference>
<evidence type="ECO:0000256" key="6">
    <source>
        <dbReference type="ARBA" id="ARBA00022679"/>
    </source>
</evidence>
<dbReference type="GO" id="GO:0005509">
    <property type="term" value="F:calcium ion binding"/>
    <property type="evidence" value="ECO:0007669"/>
    <property type="project" value="UniProtKB-ARBA"/>
</dbReference>
<dbReference type="Proteomes" id="UP000093355">
    <property type="component" value="Unassembled WGS sequence"/>
</dbReference>
<dbReference type="AlphaFoldDB" id="A0A1B9NJ47"/>
<evidence type="ECO:0000313" key="13">
    <source>
        <dbReference type="Proteomes" id="UP000093355"/>
    </source>
</evidence>
<dbReference type="GO" id="GO:0005886">
    <property type="term" value="C:plasma membrane"/>
    <property type="evidence" value="ECO:0007669"/>
    <property type="project" value="UniProtKB-SubCell"/>
</dbReference>
<dbReference type="InterPro" id="IPR003661">
    <property type="entry name" value="HisK_dim/P_dom"/>
</dbReference>
<dbReference type="Gene3D" id="6.10.340.10">
    <property type="match status" value="1"/>
</dbReference>
<keyword evidence="11" id="KW-0472">Membrane</keyword>
<dbReference type="PROSITE" id="PS50885">
    <property type="entry name" value="HAMP"/>
    <property type="match status" value="1"/>
</dbReference>
<dbReference type="PANTHER" id="PTHR45436:SF5">
    <property type="entry name" value="SENSOR HISTIDINE KINASE TRCS"/>
    <property type="match status" value="1"/>
</dbReference>
<dbReference type="SMART" id="SM00387">
    <property type="entry name" value="HATPase_c"/>
    <property type="match status" value="1"/>
</dbReference>
<keyword evidence="13" id="KW-1185">Reference proteome</keyword>
<organism evidence="12 13">
    <name type="scientific">Microbacterium sediminis</name>
    <dbReference type="NCBI Taxonomy" id="904291"/>
    <lineage>
        <taxon>Bacteria</taxon>
        <taxon>Bacillati</taxon>
        <taxon>Actinomycetota</taxon>
        <taxon>Actinomycetes</taxon>
        <taxon>Micrococcales</taxon>
        <taxon>Microbacteriaceae</taxon>
        <taxon>Microbacterium</taxon>
    </lineage>
</organism>
<evidence type="ECO:0000313" key="12">
    <source>
        <dbReference type="EMBL" id="OCG76622.1"/>
    </source>
</evidence>
<comment type="caution">
    <text evidence="12">The sequence shown here is derived from an EMBL/GenBank/DDBJ whole genome shotgun (WGS) entry which is preliminary data.</text>
</comment>
<dbReference type="Pfam" id="PF02518">
    <property type="entry name" value="HATPase_c"/>
    <property type="match status" value="1"/>
</dbReference>
<evidence type="ECO:0000256" key="8">
    <source>
        <dbReference type="ARBA" id="ARBA00022777"/>
    </source>
</evidence>
<dbReference type="Gene3D" id="3.30.565.10">
    <property type="entry name" value="Histidine kinase-like ATPase, C-terminal domain"/>
    <property type="match status" value="1"/>
</dbReference>
<dbReference type="InterPro" id="IPR050428">
    <property type="entry name" value="TCS_sensor_his_kinase"/>
</dbReference>
<comment type="catalytic activity">
    <reaction evidence="1">
        <text>ATP + protein L-histidine = ADP + protein N-phospho-L-histidine.</text>
        <dbReference type="EC" id="2.7.13.3"/>
    </reaction>
</comment>
<dbReference type="PRINTS" id="PR00344">
    <property type="entry name" value="BCTRLSENSOR"/>
</dbReference>
<evidence type="ECO:0000256" key="4">
    <source>
        <dbReference type="ARBA" id="ARBA00012438"/>
    </source>
</evidence>
<dbReference type="InterPro" id="IPR036097">
    <property type="entry name" value="HisK_dim/P_sf"/>
</dbReference>
<dbReference type="OrthoDB" id="9786919at2"/>
<reference evidence="12 13" key="1">
    <citation type="submission" date="2016-05" db="EMBL/GenBank/DDBJ databases">
        <authorList>
            <person name="Lavstsen T."/>
            <person name="Jespersen J.S."/>
        </authorList>
    </citation>
    <scope>NUCLEOTIDE SEQUENCE [LARGE SCALE GENOMIC DNA]</scope>
    <source>
        <strain evidence="12 13">YLB-01</strain>
    </source>
</reference>
<dbReference type="STRING" id="904291.A7J15_11550"/>
<dbReference type="PANTHER" id="PTHR45436">
    <property type="entry name" value="SENSOR HISTIDINE KINASE YKOH"/>
    <property type="match status" value="1"/>
</dbReference>
<dbReference type="Gene3D" id="1.10.287.130">
    <property type="match status" value="1"/>
</dbReference>
<name>A0A1B9NJ47_9MICO</name>
<dbReference type="InterPro" id="IPR005467">
    <property type="entry name" value="His_kinase_dom"/>
</dbReference>
<comment type="cofactor">
    <cofactor evidence="2">
        <name>a divalent metal cation</name>
        <dbReference type="ChEBI" id="CHEBI:60240"/>
    </cofactor>
</comment>